<proteinExistence type="predicted"/>
<evidence type="ECO:0000313" key="3">
    <source>
        <dbReference type="EMBL" id="OJJ79275.1"/>
    </source>
</evidence>
<accession>A0A1L9V5R7</accession>
<keyword evidence="4" id="KW-1185">Reference proteome</keyword>
<protein>
    <submittedName>
        <fullName evidence="3">Uncharacterized protein</fullName>
    </submittedName>
</protein>
<evidence type="ECO:0000256" key="1">
    <source>
        <dbReference type="ARBA" id="ARBA00022737"/>
    </source>
</evidence>
<dbReference type="Pfam" id="PF12796">
    <property type="entry name" value="Ank_2"/>
    <property type="match status" value="2"/>
</dbReference>
<evidence type="ECO:0000256" key="2">
    <source>
        <dbReference type="ARBA" id="ARBA00023043"/>
    </source>
</evidence>
<dbReference type="InterPro" id="IPR036770">
    <property type="entry name" value="Ankyrin_rpt-contain_sf"/>
</dbReference>
<dbReference type="EMBL" id="KV878920">
    <property type="protein sequence ID" value="OJJ79275.1"/>
    <property type="molecule type" value="Genomic_DNA"/>
</dbReference>
<dbReference type="SMART" id="SM00248">
    <property type="entry name" value="ANK"/>
    <property type="match status" value="5"/>
</dbReference>
<dbReference type="PANTHER" id="PTHR24189">
    <property type="entry name" value="MYOTROPHIN"/>
    <property type="match status" value="1"/>
</dbReference>
<dbReference type="Proteomes" id="UP000184300">
    <property type="component" value="Unassembled WGS sequence"/>
</dbReference>
<dbReference type="PANTHER" id="PTHR24189:SF50">
    <property type="entry name" value="ANKYRIN REPEAT AND SOCS BOX PROTEIN 2"/>
    <property type="match status" value="1"/>
</dbReference>
<dbReference type="InterPro" id="IPR002110">
    <property type="entry name" value="Ankyrin_rpt"/>
</dbReference>
<keyword evidence="1" id="KW-0677">Repeat</keyword>
<dbReference type="Gene3D" id="1.25.40.20">
    <property type="entry name" value="Ankyrin repeat-containing domain"/>
    <property type="match status" value="1"/>
</dbReference>
<dbReference type="AlphaFoldDB" id="A0A1L9V5R7"/>
<dbReference type="OrthoDB" id="426293at2759"/>
<dbReference type="RefSeq" id="XP_022395973.1">
    <property type="nucleotide sequence ID" value="XM_022547858.1"/>
</dbReference>
<reference evidence="4" key="1">
    <citation type="journal article" date="2017" name="Genome Biol.">
        <title>Comparative genomics reveals high biological diversity and specific adaptations in the industrially and medically important fungal genus Aspergillus.</title>
        <authorList>
            <person name="de Vries R.P."/>
            <person name="Riley R."/>
            <person name="Wiebenga A."/>
            <person name="Aguilar-Osorio G."/>
            <person name="Amillis S."/>
            <person name="Uchima C.A."/>
            <person name="Anderluh G."/>
            <person name="Asadollahi M."/>
            <person name="Askin M."/>
            <person name="Barry K."/>
            <person name="Battaglia E."/>
            <person name="Bayram O."/>
            <person name="Benocci T."/>
            <person name="Braus-Stromeyer S.A."/>
            <person name="Caldana C."/>
            <person name="Canovas D."/>
            <person name="Cerqueira G.C."/>
            <person name="Chen F."/>
            <person name="Chen W."/>
            <person name="Choi C."/>
            <person name="Clum A."/>
            <person name="Dos Santos R.A."/>
            <person name="Damasio A.R."/>
            <person name="Diallinas G."/>
            <person name="Emri T."/>
            <person name="Fekete E."/>
            <person name="Flipphi M."/>
            <person name="Freyberg S."/>
            <person name="Gallo A."/>
            <person name="Gournas C."/>
            <person name="Habgood R."/>
            <person name="Hainaut M."/>
            <person name="Harispe M.L."/>
            <person name="Henrissat B."/>
            <person name="Hilden K.S."/>
            <person name="Hope R."/>
            <person name="Hossain A."/>
            <person name="Karabika E."/>
            <person name="Karaffa L."/>
            <person name="Karanyi Z."/>
            <person name="Krasevec N."/>
            <person name="Kuo A."/>
            <person name="Kusch H."/>
            <person name="LaButti K."/>
            <person name="Lagendijk E.L."/>
            <person name="Lapidus A."/>
            <person name="Levasseur A."/>
            <person name="Lindquist E."/>
            <person name="Lipzen A."/>
            <person name="Logrieco A.F."/>
            <person name="MacCabe A."/>
            <person name="Maekelae M.R."/>
            <person name="Malavazi I."/>
            <person name="Melin P."/>
            <person name="Meyer V."/>
            <person name="Mielnichuk N."/>
            <person name="Miskei M."/>
            <person name="Molnar A.P."/>
            <person name="Mule G."/>
            <person name="Ngan C.Y."/>
            <person name="Orejas M."/>
            <person name="Orosz E."/>
            <person name="Ouedraogo J.P."/>
            <person name="Overkamp K.M."/>
            <person name="Park H.-S."/>
            <person name="Perrone G."/>
            <person name="Piumi F."/>
            <person name="Punt P.J."/>
            <person name="Ram A.F."/>
            <person name="Ramon A."/>
            <person name="Rauscher S."/>
            <person name="Record E."/>
            <person name="Riano-Pachon D.M."/>
            <person name="Robert V."/>
            <person name="Roehrig J."/>
            <person name="Ruller R."/>
            <person name="Salamov A."/>
            <person name="Salih N.S."/>
            <person name="Samson R.A."/>
            <person name="Sandor E."/>
            <person name="Sanguinetti M."/>
            <person name="Schuetze T."/>
            <person name="Sepcic K."/>
            <person name="Shelest E."/>
            <person name="Sherlock G."/>
            <person name="Sophianopoulou V."/>
            <person name="Squina F.M."/>
            <person name="Sun H."/>
            <person name="Susca A."/>
            <person name="Todd R.B."/>
            <person name="Tsang A."/>
            <person name="Unkles S.E."/>
            <person name="van de Wiele N."/>
            <person name="van Rossen-Uffink D."/>
            <person name="Oliveira J.V."/>
            <person name="Vesth T.C."/>
            <person name="Visser J."/>
            <person name="Yu J.-H."/>
            <person name="Zhou M."/>
            <person name="Andersen M.R."/>
            <person name="Archer D.B."/>
            <person name="Baker S.E."/>
            <person name="Benoit I."/>
            <person name="Brakhage A.A."/>
            <person name="Braus G.H."/>
            <person name="Fischer R."/>
            <person name="Frisvad J.C."/>
            <person name="Goldman G.H."/>
            <person name="Houbraken J."/>
            <person name="Oakley B."/>
            <person name="Pocsi I."/>
            <person name="Scazzocchio C."/>
            <person name="Seiboth B."/>
            <person name="vanKuyk P.A."/>
            <person name="Wortman J."/>
            <person name="Dyer P.S."/>
            <person name="Grigoriev I.V."/>
        </authorList>
    </citation>
    <scope>NUCLEOTIDE SEQUENCE [LARGE SCALE GENOMIC DNA]</scope>
    <source>
        <strain evidence="4">CBS 516.65</strain>
    </source>
</reference>
<dbReference type="InterPro" id="IPR050745">
    <property type="entry name" value="Multifunctional_regulatory"/>
</dbReference>
<organism evidence="3 4">
    <name type="scientific">Aspergillus glaucus CBS 516.65</name>
    <dbReference type="NCBI Taxonomy" id="1160497"/>
    <lineage>
        <taxon>Eukaryota</taxon>
        <taxon>Fungi</taxon>
        <taxon>Dikarya</taxon>
        <taxon>Ascomycota</taxon>
        <taxon>Pezizomycotina</taxon>
        <taxon>Eurotiomycetes</taxon>
        <taxon>Eurotiomycetidae</taxon>
        <taxon>Eurotiales</taxon>
        <taxon>Aspergillaceae</taxon>
        <taxon>Aspergillus</taxon>
        <taxon>Aspergillus subgen. Aspergillus</taxon>
    </lineage>
</organism>
<evidence type="ECO:0000313" key="4">
    <source>
        <dbReference type="Proteomes" id="UP000184300"/>
    </source>
</evidence>
<dbReference type="GeneID" id="34464119"/>
<name>A0A1L9V5R7_ASPGL</name>
<gene>
    <name evidence="3" type="ORF">ASPGLDRAFT_52894</name>
</gene>
<dbReference type="VEuPathDB" id="FungiDB:ASPGLDRAFT_52894"/>
<keyword evidence="2" id="KW-0040">ANK repeat</keyword>
<dbReference type="SUPFAM" id="SSF48403">
    <property type="entry name" value="Ankyrin repeat"/>
    <property type="match status" value="1"/>
</dbReference>
<sequence>MPGSPLQSDDESACRVSSEAWEQRLLKAEGLDQTRSIMDGWRAEESALEPDLDSLCFYESLVAAFHRGDVPLVKYFLEEGVQITYTLSYDAVSDAVPENKRLEILETLYRHGWDLNQKSPWRFTILSDSVKNEGVVQWLLDHGADPNPRTPIYCVPISIAARDASLDTIKLLLEWGADPTRSIALKYAIMRDDEHWQTVIETLLDHGCGINDSNSFGISHRGRPRTDPGTVLHSAALWNRHHMIPFLLEKGADPLKVTETGLTPAQYALENGSEEAASILAEEERQSNARQGEI</sequence>
<dbReference type="STRING" id="1160497.A0A1L9V5R7"/>